<dbReference type="AlphaFoldDB" id="W0FM24"/>
<feature type="transmembrane region" description="Helical" evidence="7">
    <location>
        <begin position="240"/>
        <end position="264"/>
    </location>
</feature>
<proteinExistence type="inferred from homology"/>
<feature type="transmembrane region" description="Helical" evidence="7">
    <location>
        <begin position="177"/>
        <end position="197"/>
    </location>
</feature>
<evidence type="ECO:0000259" key="8">
    <source>
        <dbReference type="PROSITE" id="PS50928"/>
    </source>
</evidence>
<dbReference type="Gene3D" id="1.10.3720.10">
    <property type="entry name" value="MetI-like"/>
    <property type="match status" value="1"/>
</dbReference>
<dbReference type="PROSITE" id="PS50928">
    <property type="entry name" value="ABC_TM1"/>
    <property type="match status" value="1"/>
</dbReference>
<dbReference type="InterPro" id="IPR000515">
    <property type="entry name" value="MetI-like"/>
</dbReference>
<evidence type="ECO:0000256" key="7">
    <source>
        <dbReference type="RuleBase" id="RU363032"/>
    </source>
</evidence>
<comment type="subcellular location">
    <subcellularLocation>
        <location evidence="1 7">Cell membrane</location>
        <topology evidence="1 7">Multi-pass membrane protein</topology>
    </subcellularLocation>
</comment>
<dbReference type="Pfam" id="PF00528">
    <property type="entry name" value="BPD_transp_1"/>
    <property type="match status" value="1"/>
</dbReference>
<name>W0FM24_9BACT</name>
<keyword evidence="4 7" id="KW-0812">Transmembrane</keyword>
<protein>
    <submittedName>
        <fullName evidence="9">Permease protein of oligopeptide ABC transporter</fullName>
    </submittedName>
</protein>
<feature type="transmembrane region" description="Helical" evidence="7">
    <location>
        <begin position="134"/>
        <end position="165"/>
    </location>
</feature>
<evidence type="ECO:0000256" key="3">
    <source>
        <dbReference type="ARBA" id="ARBA00022475"/>
    </source>
</evidence>
<accession>W0FM24</accession>
<feature type="transmembrane region" description="Helical" evidence="7">
    <location>
        <begin position="102"/>
        <end position="122"/>
    </location>
</feature>
<keyword evidence="2 7" id="KW-0813">Transport</keyword>
<evidence type="ECO:0000256" key="6">
    <source>
        <dbReference type="ARBA" id="ARBA00023136"/>
    </source>
</evidence>
<dbReference type="EMBL" id="KC246862">
    <property type="protein sequence ID" value="AHF26001.1"/>
    <property type="molecule type" value="Genomic_DNA"/>
</dbReference>
<dbReference type="Pfam" id="PF19300">
    <property type="entry name" value="BPD_transp_1_N"/>
    <property type="match status" value="1"/>
</dbReference>
<sequence>MGRKTGFIISKIAELLATLLVVSLLTFVAFSVIPGDTAQVILGPDASQAQLDALRAELGLDKPLIVQYLNWLGGLFTFNLGKSAAFGVPVASLIAERLPVTIGMSIIALIFVIVISYPLSVLSARRPGRALDQVFSVAGHILFAIPPFVLSLLSIIAASALFSGFRAGQYFRPEDNFPGFIGCLLLPSFCIALPKIAMTFKYMRSSIIEQNASEYVKNAKGHGLTDFSILIKHVLPNSNVSAITVISIVLSDILAGSLIVEQVFNLPGMGRLLLSGIARRDFPLLSGMVFYIAFITVLLYFAADVLGSIADPRIRLK</sequence>
<dbReference type="InterPro" id="IPR035906">
    <property type="entry name" value="MetI-like_sf"/>
</dbReference>
<evidence type="ECO:0000313" key="9">
    <source>
        <dbReference type="EMBL" id="AHF26001.1"/>
    </source>
</evidence>
<keyword evidence="5 7" id="KW-1133">Transmembrane helix</keyword>
<feature type="transmembrane region" description="Helical" evidence="7">
    <location>
        <begin position="284"/>
        <end position="307"/>
    </location>
</feature>
<evidence type="ECO:0000256" key="4">
    <source>
        <dbReference type="ARBA" id="ARBA00022692"/>
    </source>
</evidence>
<dbReference type="SUPFAM" id="SSF161098">
    <property type="entry name" value="MetI-like"/>
    <property type="match status" value="1"/>
</dbReference>
<dbReference type="PANTHER" id="PTHR43163:SF6">
    <property type="entry name" value="DIPEPTIDE TRANSPORT SYSTEM PERMEASE PROTEIN DPPB-RELATED"/>
    <property type="match status" value="1"/>
</dbReference>
<dbReference type="GO" id="GO:0005886">
    <property type="term" value="C:plasma membrane"/>
    <property type="evidence" value="ECO:0007669"/>
    <property type="project" value="UniProtKB-SubCell"/>
</dbReference>
<dbReference type="GO" id="GO:0071916">
    <property type="term" value="F:dipeptide transmembrane transporter activity"/>
    <property type="evidence" value="ECO:0007669"/>
    <property type="project" value="TreeGrafter"/>
</dbReference>
<dbReference type="InterPro" id="IPR045621">
    <property type="entry name" value="BPD_transp_1_N"/>
</dbReference>
<organism evidence="9">
    <name type="scientific">uncultured bacterium Contigcl_1565</name>
    <dbReference type="NCBI Taxonomy" id="1393654"/>
    <lineage>
        <taxon>Bacteria</taxon>
        <taxon>environmental samples</taxon>
    </lineage>
</organism>
<dbReference type="PANTHER" id="PTHR43163">
    <property type="entry name" value="DIPEPTIDE TRANSPORT SYSTEM PERMEASE PROTEIN DPPB-RELATED"/>
    <property type="match status" value="1"/>
</dbReference>
<evidence type="ECO:0000256" key="1">
    <source>
        <dbReference type="ARBA" id="ARBA00004651"/>
    </source>
</evidence>
<evidence type="ECO:0000256" key="2">
    <source>
        <dbReference type="ARBA" id="ARBA00022448"/>
    </source>
</evidence>
<feature type="transmembrane region" description="Helical" evidence="7">
    <location>
        <begin position="12"/>
        <end position="33"/>
    </location>
</feature>
<reference evidence="9" key="1">
    <citation type="journal article" date="2013" name="PLoS ONE">
        <title>Metagenomic insights into the carbohydrate-active enzymes carried by the microorganisms adhering to solid digesta in the rumen of cows.</title>
        <authorList>
            <person name="Wang L."/>
            <person name="Hatem A."/>
            <person name="Catalyurek U.V."/>
            <person name="Morrison M."/>
            <person name="Yu Z."/>
        </authorList>
    </citation>
    <scope>NUCLEOTIDE SEQUENCE</scope>
</reference>
<keyword evidence="6 7" id="KW-0472">Membrane</keyword>
<comment type="similarity">
    <text evidence="7">Belongs to the binding-protein-dependent transport system permease family.</text>
</comment>
<keyword evidence="3" id="KW-1003">Cell membrane</keyword>
<evidence type="ECO:0000256" key="5">
    <source>
        <dbReference type="ARBA" id="ARBA00022989"/>
    </source>
</evidence>
<feature type="domain" description="ABC transmembrane type-1" evidence="8">
    <location>
        <begin position="98"/>
        <end position="307"/>
    </location>
</feature>
<dbReference type="CDD" id="cd06261">
    <property type="entry name" value="TM_PBP2"/>
    <property type="match status" value="1"/>
</dbReference>